<evidence type="ECO:0000313" key="22">
    <source>
        <dbReference type="EMBL" id="MDT7042301.1"/>
    </source>
</evidence>
<dbReference type="CDD" id="cd01171">
    <property type="entry name" value="YXKO-related"/>
    <property type="match status" value="1"/>
</dbReference>
<comment type="catalytic activity">
    <reaction evidence="16 17 19">
        <text>(6S)-NADPHX + ADP = AMP + phosphate + NADPH + H(+)</text>
        <dbReference type="Rhea" id="RHEA:32235"/>
        <dbReference type="ChEBI" id="CHEBI:15378"/>
        <dbReference type="ChEBI" id="CHEBI:43474"/>
        <dbReference type="ChEBI" id="CHEBI:57783"/>
        <dbReference type="ChEBI" id="CHEBI:64076"/>
        <dbReference type="ChEBI" id="CHEBI:456215"/>
        <dbReference type="ChEBI" id="CHEBI:456216"/>
        <dbReference type="EC" id="4.2.1.136"/>
    </reaction>
</comment>
<evidence type="ECO:0000259" key="20">
    <source>
        <dbReference type="PROSITE" id="PS51383"/>
    </source>
</evidence>
<feature type="binding site" evidence="17">
    <location>
        <begin position="425"/>
        <end position="429"/>
    </location>
    <ligand>
        <name>AMP</name>
        <dbReference type="ChEBI" id="CHEBI:456215"/>
    </ligand>
</feature>
<feature type="binding site" evidence="18">
    <location>
        <position position="145"/>
    </location>
    <ligand>
        <name>(6S)-NADPHX</name>
        <dbReference type="ChEBI" id="CHEBI:64076"/>
    </ligand>
</feature>
<dbReference type="HAMAP" id="MF_01965">
    <property type="entry name" value="NADHX_dehydratase"/>
    <property type="match status" value="1"/>
</dbReference>
<comment type="function">
    <text evidence="18">Catalyzes the epimerization of the S- and R-forms of NAD(P)HX, a damaged form of NAD(P)H that is a result of enzymatic or heat-dependent hydration. This is a prerequisite for the S-specific NAD(P)H-hydrate dehydratase to allow the repair of both epimers of NAD(P)HX.</text>
</comment>
<dbReference type="EC" id="4.2.1.136" evidence="19"/>
<feature type="binding site" evidence="17">
    <location>
        <position position="336"/>
    </location>
    <ligand>
        <name>(6S)-NADPHX</name>
        <dbReference type="ChEBI" id="CHEBI:64076"/>
    </ligand>
</feature>
<feature type="binding site" evidence="17">
    <location>
        <position position="454"/>
    </location>
    <ligand>
        <name>AMP</name>
        <dbReference type="ChEBI" id="CHEBI:456215"/>
    </ligand>
</feature>
<sequence length="518" mass="54134">MTIVTASQMQELDGRTIHEAGVPGTILMERAGTGVVEALETTFGSLRDKTFTIFCGKGNNGGDGFVVARLLRRKRAKVHVCLLANPRDLKGDAKTMYQRFAKLTGTSRPLTNPTEEKMRQLCNRSDFLIDALLGTGITSPIQGQYQTAVDVMNASEHPTIAVDIPSGIHTDTGAILGSAVQACLTVTFGCPKLGLYLGSAVDNVGIIHCVDIGIPPEYITNLNVSATLMTVSSIKEVLPVRKPSSHKGTFGHVGIIAGSPGKTGAAALSALGALRVGTGLVTVATPQSANSGLEAKTLEAMTIPMPETPEHTLARASMPALQEFAHIRDAIGIGPGLTTQSETVQLIRELLPEIDRPCVIDADALNALAGQPQALQACRSTPVLTPHPGEMARLMGHTNTLDINANRLMVSQNFSQTHACVLVLKGARTIVAGPDGQAAICPTGNPGMATAGMGDVLTGMISGFLAQGLTPWQAARAGVFLHGLAGDLAAKKLGEAGLIARDLLDQIPQAIQTVQHGE</sequence>
<comment type="catalytic activity">
    <reaction evidence="15 17 19">
        <text>(6S)-NADHX + ADP = AMP + phosphate + NADH + H(+)</text>
        <dbReference type="Rhea" id="RHEA:32223"/>
        <dbReference type="ChEBI" id="CHEBI:15378"/>
        <dbReference type="ChEBI" id="CHEBI:43474"/>
        <dbReference type="ChEBI" id="CHEBI:57945"/>
        <dbReference type="ChEBI" id="CHEBI:64074"/>
        <dbReference type="ChEBI" id="CHEBI:456215"/>
        <dbReference type="ChEBI" id="CHEBI:456216"/>
        <dbReference type="EC" id="4.2.1.136"/>
    </reaction>
</comment>
<comment type="catalytic activity">
    <reaction evidence="2 18 19">
        <text>(6R)-NADPHX = (6S)-NADPHX</text>
        <dbReference type="Rhea" id="RHEA:32227"/>
        <dbReference type="ChEBI" id="CHEBI:64076"/>
        <dbReference type="ChEBI" id="CHEBI:64077"/>
        <dbReference type="EC" id="5.1.99.6"/>
    </reaction>
</comment>
<keyword evidence="11 18" id="KW-0413">Isomerase</keyword>
<evidence type="ECO:0000256" key="5">
    <source>
        <dbReference type="ARBA" id="ARBA00022723"/>
    </source>
</evidence>
<feature type="binding site" evidence="18">
    <location>
        <begin position="134"/>
        <end position="140"/>
    </location>
    <ligand>
        <name>(6S)-NADPHX</name>
        <dbReference type="ChEBI" id="CHEBI:64076"/>
    </ligand>
</feature>
<feature type="binding site" evidence="18">
    <location>
        <position position="166"/>
    </location>
    <ligand>
        <name>K(+)</name>
        <dbReference type="ChEBI" id="CHEBI:29103"/>
    </ligand>
</feature>
<feature type="binding site" evidence="18">
    <location>
        <position position="130"/>
    </location>
    <ligand>
        <name>K(+)</name>
        <dbReference type="ChEBI" id="CHEBI:29103"/>
    </ligand>
</feature>
<dbReference type="EC" id="5.1.99.6" evidence="19"/>
<dbReference type="SUPFAM" id="SSF53613">
    <property type="entry name" value="Ribokinase-like"/>
    <property type="match status" value="1"/>
</dbReference>
<evidence type="ECO:0000256" key="6">
    <source>
        <dbReference type="ARBA" id="ARBA00022741"/>
    </source>
</evidence>
<evidence type="ECO:0000259" key="21">
    <source>
        <dbReference type="PROSITE" id="PS51385"/>
    </source>
</evidence>
<dbReference type="Gene3D" id="3.40.1190.20">
    <property type="match status" value="1"/>
</dbReference>
<dbReference type="InterPro" id="IPR036652">
    <property type="entry name" value="YjeF_N_dom_sf"/>
</dbReference>
<dbReference type="PROSITE" id="PS51385">
    <property type="entry name" value="YJEF_N"/>
    <property type="match status" value="1"/>
</dbReference>
<keyword evidence="9 18" id="KW-0630">Potassium</keyword>
<feature type="binding site" evidence="18">
    <location>
        <begin position="59"/>
        <end position="63"/>
    </location>
    <ligand>
        <name>(6S)-NADPHX</name>
        <dbReference type="ChEBI" id="CHEBI:64076"/>
    </ligand>
</feature>
<dbReference type="PIRSF" id="PIRSF017184">
    <property type="entry name" value="Nnr"/>
    <property type="match status" value="1"/>
</dbReference>
<keyword evidence="8 17" id="KW-0521">NADP</keyword>
<comment type="similarity">
    <text evidence="17">Belongs to the NnrD/CARKD family.</text>
</comment>
<dbReference type="PANTHER" id="PTHR12592:SF0">
    <property type="entry name" value="ATP-DEPENDENT (S)-NAD(P)H-HYDRATE DEHYDRATASE"/>
    <property type="match status" value="1"/>
</dbReference>
<evidence type="ECO:0000256" key="9">
    <source>
        <dbReference type="ARBA" id="ARBA00022958"/>
    </source>
</evidence>
<evidence type="ECO:0000313" key="23">
    <source>
        <dbReference type="Proteomes" id="UP001250932"/>
    </source>
</evidence>
<evidence type="ECO:0000256" key="16">
    <source>
        <dbReference type="ARBA" id="ARBA00049209"/>
    </source>
</evidence>
<evidence type="ECO:0000256" key="4">
    <source>
        <dbReference type="ARBA" id="ARBA00009524"/>
    </source>
</evidence>
<reference evidence="22 23" key="1">
    <citation type="journal article" date="2023" name="ISME J.">
        <title>Cultivation and genomic characterization of novel and ubiquitous marine nitrite-oxidizing bacteria from the Nitrospirales.</title>
        <authorList>
            <person name="Mueller A.J."/>
            <person name="Daebeler A."/>
            <person name="Herbold C.W."/>
            <person name="Kirkegaard R.H."/>
            <person name="Daims H."/>
        </authorList>
    </citation>
    <scope>NUCLEOTIDE SEQUENCE [LARGE SCALE GENOMIC DNA]</scope>
    <source>
        <strain evidence="22 23">EB</strain>
    </source>
</reference>
<keyword evidence="23" id="KW-1185">Reference proteome</keyword>
<name>A0ABU3K7B9_9BACT</name>
<dbReference type="PROSITE" id="PS01050">
    <property type="entry name" value="YJEF_C_2"/>
    <property type="match status" value="1"/>
</dbReference>
<dbReference type="Pfam" id="PF01256">
    <property type="entry name" value="Carb_kinase"/>
    <property type="match status" value="1"/>
</dbReference>
<comment type="function">
    <text evidence="14 19">Bifunctional enzyme that catalyzes the epimerization of the S- and R-forms of NAD(P)HX and the dehydration of the S-form of NAD(P)HX at the expense of ADP, which is converted to AMP. This allows the repair of both epimers of NAD(P)HX, a damaged form of NAD(P)H that is a result of enzymatic or heat-dependent hydration.</text>
</comment>
<evidence type="ECO:0000256" key="17">
    <source>
        <dbReference type="HAMAP-Rule" id="MF_01965"/>
    </source>
</evidence>
<protein>
    <recommendedName>
        <fullName evidence="19">Bifunctional NAD(P)H-hydrate repair enzyme</fullName>
    </recommendedName>
    <alternativeName>
        <fullName evidence="19">Nicotinamide nucleotide repair protein</fullName>
    </alternativeName>
    <domain>
        <recommendedName>
            <fullName evidence="19">ADP-dependent (S)-NAD(P)H-hydrate dehydratase</fullName>
            <ecNumber evidence="19">4.2.1.136</ecNumber>
        </recommendedName>
        <alternativeName>
            <fullName evidence="19">ADP-dependent NAD(P)HX dehydratase</fullName>
        </alternativeName>
    </domain>
    <domain>
        <recommendedName>
            <fullName evidence="19">NAD(P)H-hydrate epimerase</fullName>
            <ecNumber evidence="19">5.1.99.6</ecNumber>
        </recommendedName>
    </domain>
</protein>
<gene>
    <name evidence="18" type="primary">nnrE</name>
    <name evidence="17" type="synonym">nnrD</name>
    <name evidence="22" type="ORF">PPG34_08050</name>
</gene>
<dbReference type="InterPro" id="IPR029056">
    <property type="entry name" value="Ribokinase-like"/>
</dbReference>
<evidence type="ECO:0000256" key="7">
    <source>
        <dbReference type="ARBA" id="ARBA00022840"/>
    </source>
</evidence>
<comment type="subunit">
    <text evidence="17">Homotetramer.</text>
</comment>
<evidence type="ECO:0000256" key="10">
    <source>
        <dbReference type="ARBA" id="ARBA00023027"/>
    </source>
</evidence>
<comment type="cofactor">
    <cofactor evidence="18 19">
        <name>K(+)</name>
        <dbReference type="ChEBI" id="CHEBI:29103"/>
    </cofactor>
    <text evidence="18 19">Binds 1 potassium ion per subunit.</text>
</comment>
<feature type="domain" description="YjeF C-terminal" evidence="20">
    <location>
        <begin position="230"/>
        <end position="514"/>
    </location>
</feature>
<comment type="caution">
    <text evidence="22">The sequence shown here is derived from an EMBL/GenBank/DDBJ whole genome shotgun (WGS) entry which is preliminary data.</text>
</comment>
<dbReference type="EMBL" id="JAQOUE010000001">
    <property type="protein sequence ID" value="MDT7042301.1"/>
    <property type="molecule type" value="Genomic_DNA"/>
</dbReference>
<dbReference type="InterPro" id="IPR030677">
    <property type="entry name" value="Nnr"/>
</dbReference>
<dbReference type="Pfam" id="PF03853">
    <property type="entry name" value="YjeF_N"/>
    <property type="match status" value="1"/>
</dbReference>
<dbReference type="NCBIfam" id="TIGR00196">
    <property type="entry name" value="yjeF_cterm"/>
    <property type="match status" value="1"/>
</dbReference>
<comment type="similarity">
    <text evidence="4 19">In the C-terminal section; belongs to the NnrD/CARKD family.</text>
</comment>
<evidence type="ECO:0000256" key="2">
    <source>
        <dbReference type="ARBA" id="ARBA00000909"/>
    </source>
</evidence>
<evidence type="ECO:0000256" key="13">
    <source>
        <dbReference type="ARBA" id="ARBA00023268"/>
    </source>
</evidence>
<keyword evidence="5 18" id="KW-0479">Metal-binding</keyword>
<comment type="similarity">
    <text evidence="18">Belongs to the NnrE/AIBP family.</text>
</comment>
<comment type="cofactor">
    <cofactor evidence="17">
        <name>Mg(2+)</name>
        <dbReference type="ChEBI" id="CHEBI:18420"/>
    </cofactor>
</comment>
<keyword evidence="13" id="KW-0511">Multifunctional enzyme</keyword>
<keyword evidence="10 17" id="KW-0520">NAD</keyword>
<evidence type="ECO:0000256" key="12">
    <source>
        <dbReference type="ARBA" id="ARBA00023239"/>
    </source>
</evidence>
<feature type="binding site" evidence="17">
    <location>
        <position position="265"/>
    </location>
    <ligand>
        <name>(6S)-NADPHX</name>
        <dbReference type="ChEBI" id="CHEBI:64076"/>
    </ligand>
</feature>
<dbReference type="PROSITE" id="PS51383">
    <property type="entry name" value="YJEF_C_3"/>
    <property type="match status" value="1"/>
</dbReference>
<dbReference type="Proteomes" id="UP001250932">
    <property type="component" value="Unassembled WGS sequence"/>
</dbReference>
<keyword evidence="7 17" id="KW-0067">ATP-binding</keyword>
<evidence type="ECO:0000256" key="1">
    <source>
        <dbReference type="ARBA" id="ARBA00000013"/>
    </source>
</evidence>
<feature type="binding site" evidence="18">
    <location>
        <position position="60"/>
    </location>
    <ligand>
        <name>K(+)</name>
        <dbReference type="ChEBI" id="CHEBI:29103"/>
    </ligand>
</feature>
<dbReference type="RefSeq" id="WP_313832682.1">
    <property type="nucleotide sequence ID" value="NZ_JAQOUE010000001.1"/>
</dbReference>
<evidence type="ECO:0000256" key="15">
    <source>
        <dbReference type="ARBA" id="ARBA00048238"/>
    </source>
</evidence>
<dbReference type="InterPro" id="IPR017953">
    <property type="entry name" value="Carbohydrate_kinase_pred_CS"/>
</dbReference>
<keyword evidence="6 17" id="KW-0547">Nucleotide-binding</keyword>
<comment type="function">
    <text evidence="17">Catalyzes the dehydration of the S-form of NAD(P)HX at the expense of ADP, which is converted to AMP. Together with NAD(P)HX epimerase, which catalyzes the epimerization of the S- and R-forms, the enzyme allows the repair of both epimers of NAD(P)HX, a damaged form of NAD(P)H that is a result of enzymatic or heat-dependent hydration.</text>
</comment>
<feature type="binding site" evidence="17">
    <location>
        <position position="387"/>
    </location>
    <ligand>
        <name>(6S)-NADPHX</name>
        <dbReference type="ChEBI" id="CHEBI:64076"/>
    </ligand>
</feature>
<evidence type="ECO:0000256" key="11">
    <source>
        <dbReference type="ARBA" id="ARBA00023235"/>
    </source>
</evidence>
<feature type="domain" description="YjeF N-terminal" evidence="21">
    <location>
        <begin position="9"/>
        <end position="220"/>
    </location>
</feature>
<dbReference type="PANTHER" id="PTHR12592">
    <property type="entry name" value="ATP-DEPENDENT (S)-NAD(P)H-HYDRATE DEHYDRATASE FAMILY MEMBER"/>
    <property type="match status" value="1"/>
</dbReference>
<dbReference type="NCBIfam" id="TIGR00197">
    <property type="entry name" value="yjeF_nterm"/>
    <property type="match status" value="1"/>
</dbReference>
<evidence type="ECO:0000256" key="8">
    <source>
        <dbReference type="ARBA" id="ARBA00022857"/>
    </source>
</evidence>
<dbReference type="SUPFAM" id="SSF64153">
    <property type="entry name" value="YjeF N-terminal domain-like"/>
    <property type="match status" value="1"/>
</dbReference>
<organism evidence="22 23">
    <name type="scientific">Candidatus Nitronereus thalassa</name>
    <dbReference type="NCBI Taxonomy" id="3020898"/>
    <lineage>
        <taxon>Bacteria</taxon>
        <taxon>Pseudomonadati</taxon>
        <taxon>Nitrospirota</taxon>
        <taxon>Nitrospiria</taxon>
        <taxon>Nitrospirales</taxon>
        <taxon>Nitrospiraceae</taxon>
        <taxon>Candidatus Nitronereus</taxon>
    </lineage>
</organism>
<comment type="similarity">
    <text evidence="3 19">In the N-terminal section; belongs to the NnrE/AIBP family.</text>
</comment>
<accession>A0ABU3K7B9</accession>
<dbReference type="HAMAP" id="MF_01966">
    <property type="entry name" value="NADHX_epimerase"/>
    <property type="match status" value="1"/>
</dbReference>
<dbReference type="InterPro" id="IPR004443">
    <property type="entry name" value="YjeF_N_dom"/>
</dbReference>
<proteinExistence type="inferred from homology"/>
<dbReference type="InterPro" id="IPR000631">
    <property type="entry name" value="CARKD"/>
</dbReference>
<evidence type="ECO:0000256" key="14">
    <source>
        <dbReference type="ARBA" id="ARBA00025153"/>
    </source>
</evidence>
<feature type="binding site" evidence="18">
    <location>
        <position position="163"/>
    </location>
    <ligand>
        <name>(6S)-NADPHX</name>
        <dbReference type="ChEBI" id="CHEBI:64076"/>
    </ligand>
</feature>
<evidence type="ECO:0000256" key="3">
    <source>
        <dbReference type="ARBA" id="ARBA00006001"/>
    </source>
</evidence>
<evidence type="ECO:0000256" key="19">
    <source>
        <dbReference type="PIRNR" id="PIRNR017184"/>
    </source>
</evidence>
<keyword evidence="12 17" id="KW-0456">Lyase</keyword>
<comment type="catalytic activity">
    <reaction evidence="1 18 19">
        <text>(6R)-NADHX = (6S)-NADHX</text>
        <dbReference type="Rhea" id="RHEA:32215"/>
        <dbReference type="ChEBI" id="CHEBI:64074"/>
        <dbReference type="ChEBI" id="CHEBI:64075"/>
        <dbReference type="EC" id="5.1.99.6"/>
    </reaction>
</comment>
<dbReference type="Gene3D" id="3.40.50.10260">
    <property type="entry name" value="YjeF N-terminal domain"/>
    <property type="match status" value="1"/>
</dbReference>
<feature type="binding site" evidence="17">
    <location>
        <position position="455"/>
    </location>
    <ligand>
        <name>(6S)-NADPHX</name>
        <dbReference type="ChEBI" id="CHEBI:64076"/>
    </ligand>
</feature>
<evidence type="ECO:0000256" key="18">
    <source>
        <dbReference type="HAMAP-Rule" id="MF_01966"/>
    </source>
</evidence>